<evidence type="ECO:0000313" key="2">
    <source>
        <dbReference type="EMBL" id="KZB83024.1"/>
    </source>
</evidence>
<evidence type="ECO:0000313" key="4">
    <source>
        <dbReference type="Proteomes" id="UP000076321"/>
    </source>
</evidence>
<feature type="transmembrane region" description="Helical" evidence="1">
    <location>
        <begin position="40"/>
        <end position="58"/>
    </location>
</feature>
<keyword evidence="1" id="KW-0812">Transmembrane</keyword>
<protein>
    <submittedName>
        <fullName evidence="2">Uncharacterized protein</fullName>
    </submittedName>
</protein>
<keyword evidence="5" id="KW-1185">Reference proteome</keyword>
<dbReference type="RefSeq" id="WP_061990058.1">
    <property type="nucleotide sequence ID" value="NZ_FOPQ01000032.1"/>
</dbReference>
<keyword evidence="1" id="KW-0472">Membrane</keyword>
<proteinExistence type="predicted"/>
<dbReference type="Proteomes" id="UP000076321">
    <property type="component" value="Unassembled WGS sequence"/>
</dbReference>
<evidence type="ECO:0000313" key="5">
    <source>
        <dbReference type="Proteomes" id="UP000186883"/>
    </source>
</evidence>
<dbReference type="EMBL" id="LQCI01000026">
    <property type="protein sequence ID" value="KZB83024.1"/>
    <property type="molecule type" value="Genomic_DNA"/>
</dbReference>
<comment type="caution">
    <text evidence="2">The sequence shown here is derived from an EMBL/GenBank/DDBJ whole genome shotgun (WGS) entry which is preliminary data.</text>
</comment>
<keyword evidence="1" id="KW-1133">Transmembrane helix</keyword>
<sequence>MTDADRDPDADAPGHDALVVAENVGLRSEIIKLIELKSQLVSLAVVTVGAVLGVAVQARSSGLALV</sequence>
<organism evidence="2 4">
    <name type="scientific">Amycolatopsis regifaucium</name>
    <dbReference type="NCBI Taxonomy" id="546365"/>
    <lineage>
        <taxon>Bacteria</taxon>
        <taxon>Bacillati</taxon>
        <taxon>Actinomycetota</taxon>
        <taxon>Actinomycetes</taxon>
        <taxon>Pseudonocardiales</taxon>
        <taxon>Pseudonocardiaceae</taxon>
        <taxon>Amycolatopsis</taxon>
    </lineage>
</organism>
<name>A0A154MEQ3_9PSEU</name>
<dbReference type="EMBL" id="LOBU02000032">
    <property type="protein sequence ID" value="OKA03422.1"/>
    <property type="molecule type" value="Genomic_DNA"/>
</dbReference>
<dbReference type="Proteomes" id="UP000186883">
    <property type="component" value="Unassembled WGS sequence"/>
</dbReference>
<evidence type="ECO:0000256" key="1">
    <source>
        <dbReference type="SAM" id="Phobius"/>
    </source>
</evidence>
<evidence type="ECO:0000313" key="3">
    <source>
        <dbReference type="EMBL" id="OKA03422.1"/>
    </source>
</evidence>
<accession>A0A154MEQ3</accession>
<reference evidence="3 5" key="2">
    <citation type="submission" date="2016-11" db="EMBL/GenBank/DDBJ databases">
        <title>Genome sequencing of Amycolatopsis regifaucium.</title>
        <authorList>
            <person name="Mayilraj S."/>
            <person name="Kaur N."/>
        </authorList>
    </citation>
    <scope>NUCLEOTIDE SEQUENCE [LARGE SCALE GENOMIC DNA]</scope>
    <source>
        <strain evidence="3 5">GY080</strain>
    </source>
</reference>
<reference evidence="2 4" key="1">
    <citation type="submission" date="2015-12" db="EMBL/GenBank/DDBJ databases">
        <title>Amycolatopsis regifaucium genome sequencing and assembly.</title>
        <authorList>
            <person name="Mayilraj S."/>
        </authorList>
    </citation>
    <scope>NUCLEOTIDE SEQUENCE [LARGE SCALE GENOMIC DNA]</scope>
    <source>
        <strain evidence="2 4">GY080</strain>
    </source>
</reference>
<dbReference type="AlphaFoldDB" id="A0A154MEQ3"/>
<gene>
    <name evidence="3" type="ORF">ATP06_0236185</name>
    <name evidence="2" type="ORF">AVL48_36825</name>
</gene>